<organism evidence="2 3">
    <name type="scientific">Candidatus Competibacter phosphatis</name>
    <dbReference type="NCBI Taxonomy" id="221280"/>
    <lineage>
        <taxon>Bacteria</taxon>
        <taxon>Pseudomonadati</taxon>
        <taxon>Pseudomonadota</taxon>
        <taxon>Gammaproteobacteria</taxon>
        <taxon>Candidatus Competibacteraceae</taxon>
        <taxon>Candidatus Competibacter</taxon>
    </lineage>
</organism>
<dbReference type="PROSITE" id="PS50234">
    <property type="entry name" value="VWFA"/>
    <property type="match status" value="1"/>
</dbReference>
<comment type="caution">
    <text evidence="2">The sequence shown here is derived from an EMBL/GenBank/DDBJ whole genome shotgun (WGS) entry which is preliminary data.</text>
</comment>
<dbReference type="InterPro" id="IPR002035">
    <property type="entry name" value="VWF_A"/>
</dbReference>
<feature type="domain" description="VWFA" evidence="1">
    <location>
        <begin position="31"/>
        <end position="207"/>
    </location>
</feature>
<dbReference type="RefSeq" id="WP_169250288.1">
    <property type="nucleotide sequence ID" value="NZ_SPMZ01000074.1"/>
</dbReference>
<proteinExistence type="predicted"/>
<dbReference type="Pfam" id="PF10138">
    <property type="entry name" value="vWA-TerF-like"/>
    <property type="match status" value="1"/>
</dbReference>
<evidence type="ECO:0000313" key="2">
    <source>
        <dbReference type="EMBL" id="NMQ21021.1"/>
    </source>
</evidence>
<evidence type="ECO:0000313" key="3">
    <source>
        <dbReference type="Proteomes" id="UP000760480"/>
    </source>
</evidence>
<dbReference type="Gene3D" id="3.40.50.410">
    <property type="entry name" value="von Willebrand factor, type A domain"/>
    <property type="match status" value="1"/>
</dbReference>
<accession>A0ABX1TSV6</accession>
<dbReference type="EMBL" id="SPMZ01000074">
    <property type="protein sequence ID" value="NMQ21021.1"/>
    <property type="molecule type" value="Genomic_DNA"/>
</dbReference>
<dbReference type="CDD" id="cd00198">
    <property type="entry name" value="vWFA"/>
    <property type="match status" value="1"/>
</dbReference>
<evidence type="ECO:0000259" key="1">
    <source>
        <dbReference type="PROSITE" id="PS50234"/>
    </source>
</evidence>
<protein>
    <submittedName>
        <fullName evidence="2">VWA domain-containing protein</fullName>
    </submittedName>
</protein>
<reference evidence="2 3" key="1">
    <citation type="submission" date="2019-03" db="EMBL/GenBank/DDBJ databases">
        <title>Metabolic reconstructions from genomes of highly enriched 'Candidatus Accumulibacter' and 'Candidatus Competibacter' bioreactor populations.</title>
        <authorList>
            <person name="Annavajhala M.K."/>
            <person name="Welles L."/>
            <person name="Abbas B."/>
            <person name="Sorokin D."/>
            <person name="Park H."/>
            <person name="Van Loosdrecht M."/>
            <person name="Chandran K."/>
        </authorList>
    </citation>
    <scope>NUCLEOTIDE SEQUENCE [LARGE SCALE GENOMIC DNA]</scope>
    <source>
        <strain evidence="2 3">SBR_G</strain>
    </source>
</reference>
<dbReference type="SMART" id="SM00327">
    <property type="entry name" value="VWA"/>
    <property type="match status" value="1"/>
</dbReference>
<dbReference type="InterPro" id="IPR036465">
    <property type="entry name" value="vWFA_dom_sf"/>
</dbReference>
<dbReference type="Proteomes" id="UP000760480">
    <property type="component" value="Unassembled WGS sequence"/>
</dbReference>
<name>A0ABX1TSV6_9GAMM</name>
<keyword evidence="3" id="KW-1185">Reference proteome</keyword>
<gene>
    <name evidence="2" type="ORF">E4P82_18595</name>
</gene>
<sequence>MSVDLRKRIVDLSKKAAFAANKHGIEGQRAQVVLVLDISASMNALYKSGVVQRVVERILGLAVAFDDDGQIDLLLFGTNAYPLPAVTLDEIEGYVERVILAQYKIREATNYAPPLRMLLKKYRAPQPAPAFVIFITDGGNADRSATIEVIRELSRQPVFVQFVGIGKEDFPFLHKLDELSGRLIDNAGFMPVNDLDAIKDAELYDRLLNEFPRWLEKAREKAILAI</sequence>
<dbReference type="SUPFAM" id="SSF53300">
    <property type="entry name" value="vWA-like"/>
    <property type="match status" value="1"/>
</dbReference>
<dbReference type="InterPro" id="IPR019303">
    <property type="entry name" value="vWA_TerF_C"/>
</dbReference>